<comment type="caution">
    <text evidence="2">The sequence shown here is derived from an EMBL/GenBank/DDBJ whole genome shotgun (WGS) entry which is preliminary data.</text>
</comment>
<organism evidence="2 3">
    <name type="scientific">Bifidobacterium tissieri</name>
    <dbReference type="NCBI Taxonomy" id="1630162"/>
    <lineage>
        <taxon>Bacteria</taxon>
        <taxon>Bacillati</taxon>
        <taxon>Actinomycetota</taxon>
        <taxon>Actinomycetes</taxon>
        <taxon>Bifidobacteriales</taxon>
        <taxon>Bifidobacteriaceae</taxon>
        <taxon>Bifidobacterium</taxon>
    </lineage>
</organism>
<gene>
    <name evidence="2" type="ORF">EMO89_00465</name>
</gene>
<proteinExistence type="predicted"/>
<name>A0A5M9ZWW7_9BIFI</name>
<protein>
    <submittedName>
        <fullName evidence="2">Uncharacterized protein</fullName>
    </submittedName>
</protein>
<accession>A0A5M9ZWW7</accession>
<reference evidence="2 3" key="1">
    <citation type="journal article" date="2019" name="Syst. Appl. Microbiol.">
        <title>Characterization of Bifidobacterium species in feaces of the Egyptian fruit bat: Description of B. vespertilionis sp. nov. and B. rousetti sp. nov.</title>
        <authorList>
            <person name="Modesto M."/>
            <person name="Satti M."/>
            <person name="Watanabe K."/>
            <person name="Puglisi E."/>
            <person name="Morelli L."/>
            <person name="Huang C.-H."/>
            <person name="Liou J.-S."/>
            <person name="Miyashita M."/>
            <person name="Tamura T."/>
            <person name="Saito S."/>
            <person name="Mori K."/>
            <person name="Huang L."/>
            <person name="Sciavilla P."/>
            <person name="Sandri C."/>
            <person name="Spiezio C."/>
            <person name="Vitali F."/>
            <person name="Cavalieri D."/>
            <person name="Perpetuini G."/>
            <person name="Tofalo R."/>
            <person name="Bonetti A."/>
            <person name="Arita M."/>
            <person name="Mattarelli P."/>
        </authorList>
    </citation>
    <scope>NUCLEOTIDE SEQUENCE [LARGE SCALE GENOMIC DNA]</scope>
    <source>
        <strain evidence="2 3">RST7</strain>
    </source>
</reference>
<sequence length="232" mass="24814">MVDELENGTATDGDDGLFGALGPHTGRRAPFRMESTFSPFMPDTELHRISQASGEAVEQVDSLLDYVAAHGEALDRSTARDAVRFLMGVLDDADTIVGAFSDVISPDLTDGRTVILHKPAAVLASALISTLDDSGRITDEPAKSDADTAVVRYANRLTALRTAEEIDGATKPTTIARDYLATLLPQLDHHYDVQELYASDDEDDEPLGFTLDGDGIPDLTGIDGPKDQPTGK</sequence>
<evidence type="ECO:0000313" key="2">
    <source>
        <dbReference type="EMBL" id="KAA8832035.1"/>
    </source>
</evidence>
<feature type="region of interest" description="Disordered" evidence="1">
    <location>
        <begin position="1"/>
        <end position="21"/>
    </location>
</feature>
<dbReference type="RefSeq" id="WP_150380452.1">
    <property type="nucleotide sequence ID" value="NZ_RZUI01000001.1"/>
</dbReference>
<evidence type="ECO:0000256" key="1">
    <source>
        <dbReference type="SAM" id="MobiDB-lite"/>
    </source>
</evidence>
<evidence type="ECO:0000313" key="3">
    <source>
        <dbReference type="Proteomes" id="UP000412028"/>
    </source>
</evidence>
<dbReference type="EMBL" id="RZUI01000001">
    <property type="protein sequence ID" value="KAA8832035.1"/>
    <property type="molecule type" value="Genomic_DNA"/>
</dbReference>
<feature type="region of interest" description="Disordered" evidence="1">
    <location>
        <begin position="199"/>
        <end position="232"/>
    </location>
</feature>
<dbReference type="AlphaFoldDB" id="A0A5M9ZWW7"/>
<dbReference type="Proteomes" id="UP000412028">
    <property type="component" value="Unassembled WGS sequence"/>
</dbReference>